<feature type="transmembrane region" description="Helical" evidence="3">
    <location>
        <begin position="139"/>
        <end position="159"/>
    </location>
</feature>
<dbReference type="PANTHER" id="PTHR37815:SF3">
    <property type="entry name" value="UPF0397 PROTEIN SPR0429"/>
    <property type="match status" value="1"/>
</dbReference>
<dbReference type="PANTHER" id="PTHR37815">
    <property type="entry name" value="UPF0397 PROTEIN BC_2624-RELATED"/>
    <property type="match status" value="1"/>
</dbReference>
<feature type="transmembrane region" description="Helical" evidence="3">
    <location>
        <begin position="6"/>
        <end position="30"/>
    </location>
</feature>
<accession>A0A9D1LC72</accession>
<dbReference type="Proteomes" id="UP000824072">
    <property type="component" value="Unassembled WGS sequence"/>
</dbReference>
<keyword evidence="1 3" id="KW-0812">Transmembrane</keyword>
<feature type="transmembrane region" description="Helical" evidence="3">
    <location>
        <begin position="72"/>
        <end position="91"/>
    </location>
</feature>
<dbReference type="InterPro" id="IPR009825">
    <property type="entry name" value="ECF_substrate-spec-like"/>
</dbReference>
<protein>
    <submittedName>
        <fullName evidence="4">ECF transporter S component</fullName>
    </submittedName>
</protein>
<reference evidence="4" key="1">
    <citation type="submission" date="2020-10" db="EMBL/GenBank/DDBJ databases">
        <authorList>
            <person name="Gilroy R."/>
        </authorList>
    </citation>
    <scope>NUCLEOTIDE SEQUENCE</scope>
    <source>
        <strain evidence="4">ChiHcec3-11533</strain>
    </source>
</reference>
<dbReference type="AlphaFoldDB" id="A0A9D1LC72"/>
<dbReference type="GO" id="GO:0016020">
    <property type="term" value="C:membrane"/>
    <property type="evidence" value="ECO:0007669"/>
    <property type="project" value="InterPro"/>
</dbReference>
<feature type="transmembrane region" description="Helical" evidence="3">
    <location>
        <begin position="42"/>
        <end position="66"/>
    </location>
</feature>
<evidence type="ECO:0000313" key="4">
    <source>
        <dbReference type="EMBL" id="HIU34359.1"/>
    </source>
</evidence>
<keyword evidence="2 3" id="KW-1133">Transmembrane helix</keyword>
<feature type="transmembrane region" description="Helical" evidence="3">
    <location>
        <begin position="103"/>
        <end position="127"/>
    </location>
</feature>
<evidence type="ECO:0000256" key="2">
    <source>
        <dbReference type="ARBA" id="ARBA00022989"/>
    </source>
</evidence>
<name>A0A9D1LC72_9FIRM</name>
<evidence type="ECO:0000256" key="1">
    <source>
        <dbReference type="ARBA" id="ARBA00022692"/>
    </source>
</evidence>
<proteinExistence type="predicted"/>
<dbReference type="Pfam" id="PF07155">
    <property type="entry name" value="ECF-ribofla_trS"/>
    <property type="match status" value="1"/>
</dbReference>
<sequence length="169" mass="18203">MRRKRTILLAYGGLCAALIALLTAFVRLPAPMLKGYAHLGDLGILFCSMLLGPFCAVPAAAGSALADVLATYPLYAPFTLAIKALMGFWMGKRIVRQRFSLRNLLTLILNAVWMVGAYFLTDALLFGMEAAIGSFFGNLVQGIALVVGGMVLIPLVSSLPPEAFRRIPR</sequence>
<reference evidence="4" key="2">
    <citation type="journal article" date="2021" name="PeerJ">
        <title>Extensive microbial diversity within the chicken gut microbiome revealed by metagenomics and culture.</title>
        <authorList>
            <person name="Gilroy R."/>
            <person name="Ravi A."/>
            <person name="Getino M."/>
            <person name="Pursley I."/>
            <person name="Horton D.L."/>
            <person name="Alikhan N.F."/>
            <person name="Baker D."/>
            <person name="Gharbi K."/>
            <person name="Hall N."/>
            <person name="Watson M."/>
            <person name="Adriaenssens E.M."/>
            <person name="Foster-Nyarko E."/>
            <person name="Jarju S."/>
            <person name="Secka A."/>
            <person name="Antonio M."/>
            <person name="Oren A."/>
            <person name="Chaudhuri R.R."/>
            <person name="La Ragione R."/>
            <person name="Hildebrand F."/>
            <person name="Pallen M.J."/>
        </authorList>
    </citation>
    <scope>NUCLEOTIDE SEQUENCE</scope>
    <source>
        <strain evidence="4">ChiHcec3-11533</strain>
    </source>
</reference>
<comment type="caution">
    <text evidence="4">The sequence shown here is derived from an EMBL/GenBank/DDBJ whole genome shotgun (WGS) entry which is preliminary data.</text>
</comment>
<evidence type="ECO:0000256" key="3">
    <source>
        <dbReference type="SAM" id="Phobius"/>
    </source>
</evidence>
<evidence type="ECO:0000313" key="5">
    <source>
        <dbReference type="Proteomes" id="UP000824072"/>
    </source>
</evidence>
<dbReference type="EMBL" id="DVMU01000163">
    <property type="protein sequence ID" value="HIU34359.1"/>
    <property type="molecule type" value="Genomic_DNA"/>
</dbReference>
<organism evidence="4 5">
    <name type="scientific">Candidatus Pullichristensenella excrementigallinarum</name>
    <dbReference type="NCBI Taxonomy" id="2840907"/>
    <lineage>
        <taxon>Bacteria</taxon>
        <taxon>Bacillati</taxon>
        <taxon>Bacillota</taxon>
        <taxon>Clostridia</taxon>
        <taxon>Candidatus Pullichristensenella</taxon>
    </lineage>
</organism>
<keyword evidence="3" id="KW-0472">Membrane</keyword>
<dbReference type="Gene3D" id="1.10.1760.20">
    <property type="match status" value="1"/>
</dbReference>
<gene>
    <name evidence="4" type="ORF">IAB02_07330</name>
</gene>